<evidence type="ECO:0000259" key="2">
    <source>
        <dbReference type="Pfam" id="PF24346"/>
    </source>
</evidence>
<protein>
    <recommendedName>
        <fullName evidence="2">DUF7507 domain-containing protein</fullName>
    </recommendedName>
</protein>
<dbReference type="InterPro" id="IPR047589">
    <property type="entry name" value="DUF11_rpt"/>
</dbReference>
<dbReference type="Pfam" id="PF24346">
    <property type="entry name" value="DUF7507"/>
    <property type="match status" value="3"/>
</dbReference>
<dbReference type="Pfam" id="PF13585">
    <property type="entry name" value="CHU_C"/>
    <property type="match status" value="1"/>
</dbReference>
<dbReference type="InterPro" id="IPR051172">
    <property type="entry name" value="Chlamydia_OmcB"/>
</dbReference>
<organism evidence="3 4">
    <name type="scientific">Flavobacterium aurantiibacter</name>
    <dbReference type="NCBI Taxonomy" id="2023067"/>
    <lineage>
        <taxon>Bacteria</taxon>
        <taxon>Pseudomonadati</taxon>
        <taxon>Bacteroidota</taxon>
        <taxon>Flavobacteriia</taxon>
        <taxon>Flavobacteriales</taxon>
        <taxon>Flavobacteriaceae</taxon>
        <taxon>Flavobacterium</taxon>
    </lineage>
</organism>
<keyword evidence="4" id="KW-1185">Reference proteome</keyword>
<name>A0A255ZW92_9FLAO</name>
<accession>A0A255ZW92</accession>
<feature type="domain" description="DUF7507" evidence="2">
    <location>
        <begin position="123"/>
        <end position="220"/>
    </location>
</feature>
<feature type="region of interest" description="Disordered" evidence="1">
    <location>
        <begin position="88"/>
        <end position="113"/>
    </location>
</feature>
<dbReference type="InterPro" id="IPR055354">
    <property type="entry name" value="DUF7507"/>
</dbReference>
<evidence type="ECO:0000313" key="3">
    <source>
        <dbReference type="EMBL" id="OYQ45184.1"/>
    </source>
</evidence>
<dbReference type="AlphaFoldDB" id="A0A255ZW92"/>
<feature type="domain" description="DUF7507" evidence="2">
    <location>
        <begin position="11"/>
        <end position="100"/>
    </location>
</feature>
<evidence type="ECO:0000256" key="1">
    <source>
        <dbReference type="SAM" id="MobiDB-lite"/>
    </source>
</evidence>
<evidence type="ECO:0000313" key="4">
    <source>
        <dbReference type="Proteomes" id="UP000216035"/>
    </source>
</evidence>
<dbReference type="Gene3D" id="2.60.40.10">
    <property type="entry name" value="Immunoglobulins"/>
    <property type="match status" value="1"/>
</dbReference>
<reference evidence="3 4" key="1">
    <citation type="submission" date="2017-07" db="EMBL/GenBank/DDBJ databases">
        <title>Flavobacterium cyanobacteriorum sp. nov., isolated from cyanobacterial aggregates in a eutrophic lake.</title>
        <authorList>
            <person name="Cai H."/>
        </authorList>
    </citation>
    <scope>NUCLEOTIDE SEQUENCE [LARGE SCALE GENOMIC DNA]</scope>
    <source>
        <strain evidence="3 4">TH167</strain>
    </source>
</reference>
<sequence length="470" mass="49851">MLKTGLFNDNNSDGVPQVGETITYTFTVTNTGNVTVTNVLVNDALTGTVLVPVTPTDLLPGQIGTLTVNYPITQANIDAGQVLNSASTTGSIPGGGNTTDVSDEGNPDNGNDNPTITPLTTSRLSLIKTAVVGGDGVVGDVITYTFTVTNVGTATISNIVINDALTNTVNQALVPATLNPGEVGTLTATYVITQTDVNNCQVVNTATVVGQNPAGVLITDVSDDGDNTNGDDNTTVSTLCTINNDIAVVKTGVFNDLNNDGFAQVNETITYTFTVTNTGNSILYNAVITDDFLPGLVWNLPTPVTIPELLPGESFTGIQAVYYLTQEDLDRGQVTNQASVRAVAANGEIVEDISDDDSNNFDDPTVIVLDGCTVKVYNLVSQTIAGYEHLHIQGIECYPNNSVMIYNRWGVLVYETTGYNNEDKAFRGISEGRVTVDKSTGLPEGTYYYILKYVKEGQPIEKAGFLHLTR</sequence>
<dbReference type="PANTHER" id="PTHR34819:SF3">
    <property type="entry name" value="CELL SURFACE PROTEIN"/>
    <property type="match status" value="1"/>
</dbReference>
<gene>
    <name evidence="3" type="ORF">CHX27_06545</name>
</gene>
<dbReference type="NCBIfam" id="TIGR01451">
    <property type="entry name" value="B_ant_repeat"/>
    <property type="match status" value="3"/>
</dbReference>
<dbReference type="PANTHER" id="PTHR34819">
    <property type="entry name" value="LARGE CYSTEINE-RICH PERIPLASMIC PROTEIN OMCB"/>
    <property type="match status" value="1"/>
</dbReference>
<comment type="caution">
    <text evidence="3">The sequence shown here is derived from an EMBL/GenBank/DDBJ whole genome shotgun (WGS) entry which is preliminary data.</text>
</comment>
<dbReference type="EMBL" id="NOXX01000185">
    <property type="protein sequence ID" value="OYQ45184.1"/>
    <property type="molecule type" value="Genomic_DNA"/>
</dbReference>
<dbReference type="Proteomes" id="UP000216035">
    <property type="component" value="Unassembled WGS sequence"/>
</dbReference>
<feature type="domain" description="DUF7507" evidence="2">
    <location>
        <begin position="245"/>
        <end position="352"/>
    </location>
</feature>
<proteinExistence type="predicted"/>
<dbReference type="InterPro" id="IPR013783">
    <property type="entry name" value="Ig-like_fold"/>
</dbReference>